<dbReference type="EMBL" id="GL380014">
    <property type="protein sequence ID" value="EGT42367.1"/>
    <property type="molecule type" value="Genomic_DNA"/>
</dbReference>
<accession>G0P1I6</accession>
<protein>
    <submittedName>
        <fullName evidence="1">Uncharacterized protein</fullName>
    </submittedName>
</protein>
<proteinExistence type="predicted"/>
<organism evidence="2">
    <name type="scientific">Caenorhabditis brenneri</name>
    <name type="common">Nematode worm</name>
    <dbReference type="NCBI Taxonomy" id="135651"/>
    <lineage>
        <taxon>Eukaryota</taxon>
        <taxon>Metazoa</taxon>
        <taxon>Ecdysozoa</taxon>
        <taxon>Nematoda</taxon>
        <taxon>Chromadorea</taxon>
        <taxon>Rhabditida</taxon>
        <taxon>Rhabditina</taxon>
        <taxon>Rhabditomorpha</taxon>
        <taxon>Rhabditoidea</taxon>
        <taxon>Rhabditidae</taxon>
        <taxon>Peloderinae</taxon>
        <taxon>Caenorhabditis</taxon>
    </lineage>
</organism>
<sequence length="196" mass="22054">MTPLQVSYFIHSHPLPFLWTSVRLGNCLFFLATSISMSFISSAAPVSLLSSSNPAKMNLSRNLHFMNTQCTLQPSISNAKSREIKNSCRFGNWHSTSVCWSTRVYSMEWKSHDTDKKCTLLFCYRSHERAWGRSLPQLQTPPIPVRIPFSRYIFSLNQTTLYQLSLFPSASNSCITAAASLHHNDGADGMKLPGNT</sequence>
<dbReference type="AlphaFoldDB" id="G0P1I6"/>
<reference evidence="2" key="1">
    <citation type="submission" date="2011-07" db="EMBL/GenBank/DDBJ databases">
        <authorList>
            <consortium name="Caenorhabditis brenneri Sequencing and Analysis Consortium"/>
            <person name="Wilson R.K."/>
        </authorList>
    </citation>
    <scope>NUCLEOTIDE SEQUENCE [LARGE SCALE GENOMIC DNA]</scope>
    <source>
        <strain evidence="2">PB2801</strain>
    </source>
</reference>
<dbReference type="HOGENOM" id="CLU_1391344_0_0_1"/>
<evidence type="ECO:0000313" key="2">
    <source>
        <dbReference type="Proteomes" id="UP000008068"/>
    </source>
</evidence>
<dbReference type="Proteomes" id="UP000008068">
    <property type="component" value="Unassembled WGS sequence"/>
</dbReference>
<dbReference type="InParanoid" id="G0P1I6"/>
<name>G0P1I6_CAEBE</name>
<evidence type="ECO:0000313" key="1">
    <source>
        <dbReference type="EMBL" id="EGT42367.1"/>
    </source>
</evidence>
<keyword evidence="2" id="KW-1185">Reference proteome</keyword>
<gene>
    <name evidence="1" type="ORF">CAEBREN_29464</name>
</gene>